<gene>
    <name evidence="2" type="ORF">MAR_023249</name>
</gene>
<evidence type="ECO:0000313" key="3">
    <source>
        <dbReference type="Proteomes" id="UP001164746"/>
    </source>
</evidence>
<feature type="region of interest" description="Disordered" evidence="1">
    <location>
        <begin position="132"/>
        <end position="151"/>
    </location>
</feature>
<evidence type="ECO:0000256" key="1">
    <source>
        <dbReference type="SAM" id="MobiDB-lite"/>
    </source>
</evidence>
<proteinExistence type="predicted"/>
<feature type="non-terminal residue" evidence="2">
    <location>
        <position position="1"/>
    </location>
</feature>
<feature type="compositionally biased region" description="Basic and acidic residues" evidence="1">
    <location>
        <begin position="132"/>
        <end position="144"/>
    </location>
</feature>
<accession>A0ABY7DPN6</accession>
<dbReference type="Proteomes" id="UP001164746">
    <property type="component" value="Chromosome 3"/>
</dbReference>
<sequence length="151" mass="17244">MLDLSAAFDVIDHPILLKRLEHAYGISGSALLWFHSYLTNLWNSLPVEIKHIDSLTVFKKALKTHLIEDPNVKNRAHSARPDLAKTRPSPISMPGQKHEQKENRVKKEDNLVQTNLIVELQSRLDNALEHNARLEGSNKRHLPDNEESFTS</sequence>
<protein>
    <recommendedName>
        <fullName evidence="4">Reverse transcriptase domain-containing protein</fullName>
    </recommendedName>
</protein>
<feature type="compositionally biased region" description="Basic and acidic residues" evidence="1">
    <location>
        <begin position="96"/>
        <end position="108"/>
    </location>
</feature>
<evidence type="ECO:0008006" key="4">
    <source>
        <dbReference type="Google" id="ProtNLM"/>
    </source>
</evidence>
<feature type="region of interest" description="Disordered" evidence="1">
    <location>
        <begin position="72"/>
        <end position="108"/>
    </location>
</feature>
<evidence type="ECO:0000313" key="2">
    <source>
        <dbReference type="EMBL" id="WAQ98876.1"/>
    </source>
</evidence>
<dbReference type="EMBL" id="CP111014">
    <property type="protein sequence ID" value="WAQ98876.1"/>
    <property type="molecule type" value="Genomic_DNA"/>
</dbReference>
<keyword evidence="3" id="KW-1185">Reference proteome</keyword>
<organism evidence="2 3">
    <name type="scientific">Mya arenaria</name>
    <name type="common">Soft-shell clam</name>
    <dbReference type="NCBI Taxonomy" id="6604"/>
    <lineage>
        <taxon>Eukaryota</taxon>
        <taxon>Metazoa</taxon>
        <taxon>Spiralia</taxon>
        <taxon>Lophotrochozoa</taxon>
        <taxon>Mollusca</taxon>
        <taxon>Bivalvia</taxon>
        <taxon>Autobranchia</taxon>
        <taxon>Heteroconchia</taxon>
        <taxon>Euheterodonta</taxon>
        <taxon>Imparidentia</taxon>
        <taxon>Neoheterodontei</taxon>
        <taxon>Myida</taxon>
        <taxon>Myoidea</taxon>
        <taxon>Myidae</taxon>
        <taxon>Mya</taxon>
    </lineage>
</organism>
<reference evidence="2" key="1">
    <citation type="submission" date="2022-11" db="EMBL/GenBank/DDBJ databases">
        <title>Centuries of genome instability and evolution in soft-shell clam transmissible cancer (bioRxiv).</title>
        <authorList>
            <person name="Hart S.F.M."/>
            <person name="Yonemitsu M.A."/>
            <person name="Giersch R.M."/>
            <person name="Beal B.F."/>
            <person name="Arriagada G."/>
            <person name="Davis B.W."/>
            <person name="Ostrander E.A."/>
            <person name="Goff S.P."/>
            <person name="Metzger M.J."/>
        </authorList>
    </citation>
    <scope>NUCLEOTIDE SEQUENCE</scope>
    <source>
        <strain evidence="2">MELC-2E11</strain>
        <tissue evidence="2">Siphon/mantle</tissue>
    </source>
</reference>
<name>A0ABY7DPN6_MYAAR</name>